<keyword evidence="1" id="KW-0812">Transmembrane</keyword>
<evidence type="ECO:0000256" key="1">
    <source>
        <dbReference type="SAM" id="Phobius"/>
    </source>
</evidence>
<proteinExistence type="predicted"/>
<name>A0AAV1J9L1_9NEOP</name>
<dbReference type="EMBL" id="CAVLEF010000007">
    <property type="protein sequence ID" value="CAK1546067.1"/>
    <property type="molecule type" value="Genomic_DNA"/>
</dbReference>
<organism evidence="2 3">
    <name type="scientific">Leptosia nina</name>
    <dbReference type="NCBI Taxonomy" id="320188"/>
    <lineage>
        <taxon>Eukaryota</taxon>
        <taxon>Metazoa</taxon>
        <taxon>Ecdysozoa</taxon>
        <taxon>Arthropoda</taxon>
        <taxon>Hexapoda</taxon>
        <taxon>Insecta</taxon>
        <taxon>Pterygota</taxon>
        <taxon>Neoptera</taxon>
        <taxon>Endopterygota</taxon>
        <taxon>Lepidoptera</taxon>
        <taxon>Glossata</taxon>
        <taxon>Ditrysia</taxon>
        <taxon>Papilionoidea</taxon>
        <taxon>Pieridae</taxon>
        <taxon>Pierinae</taxon>
        <taxon>Leptosia</taxon>
    </lineage>
</organism>
<protein>
    <recommendedName>
        <fullName evidence="4">Odorant receptor</fullName>
    </recommendedName>
</protein>
<dbReference type="Proteomes" id="UP001497472">
    <property type="component" value="Unassembled WGS sequence"/>
</dbReference>
<gene>
    <name evidence="2" type="ORF">LNINA_LOCUS5670</name>
</gene>
<sequence length="283" mass="33366">MLKRLKKFYEKENFDFSSGYVDPFEFHRTCYIFLKAFQVWDAPIPKWTYFLQTLVLFCGLSALSLLSLALYHGADSKDIGFMTEAGTYELIMYYKLIILSCTKLNIEDYHLMLRLAREDFQYVCDKGLRYRSKFFDNQLKTWKICLFSILFIAGIGLGMMLSSIIAFIWYLAYHDPESVKKRPLPFPFWVFSLDFGKSPLYEICLLYSNICIAAYSFNYIFMMQIQILWIGQIAAKADLVIWSIEDLMEGIRPAVNREEKDYFSSLLKVRLQEIVRLHQSMIT</sequence>
<reference evidence="2 3" key="1">
    <citation type="submission" date="2023-11" db="EMBL/GenBank/DDBJ databases">
        <authorList>
            <person name="Okamura Y."/>
        </authorList>
    </citation>
    <scope>NUCLEOTIDE SEQUENCE [LARGE SCALE GENOMIC DNA]</scope>
</reference>
<accession>A0AAV1J9L1</accession>
<evidence type="ECO:0008006" key="4">
    <source>
        <dbReference type="Google" id="ProtNLM"/>
    </source>
</evidence>
<dbReference type="AlphaFoldDB" id="A0AAV1J9L1"/>
<feature type="transmembrane region" description="Helical" evidence="1">
    <location>
        <begin position="49"/>
        <end position="71"/>
    </location>
</feature>
<evidence type="ECO:0000313" key="3">
    <source>
        <dbReference type="Proteomes" id="UP001497472"/>
    </source>
</evidence>
<keyword evidence="1" id="KW-1133">Transmembrane helix</keyword>
<feature type="transmembrane region" description="Helical" evidence="1">
    <location>
        <begin position="144"/>
        <end position="172"/>
    </location>
</feature>
<feature type="transmembrane region" description="Helical" evidence="1">
    <location>
        <begin position="200"/>
        <end position="221"/>
    </location>
</feature>
<keyword evidence="1" id="KW-0472">Membrane</keyword>
<evidence type="ECO:0000313" key="2">
    <source>
        <dbReference type="EMBL" id="CAK1546067.1"/>
    </source>
</evidence>
<keyword evidence="3" id="KW-1185">Reference proteome</keyword>
<comment type="caution">
    <text evidence="2">The sequence shown here is derived from an EMBL/GenBank/DDBJ whole genome shotgun (WGS) entry which is preliminary data.</text>
</comment>